<accession>A0A4R3MIF1</accession>
<dbReference type="PROSITE" id="PS51257">
    <property type="entry name" value="PROKAR_LIPOPROTEIN"/>
    <property type="match status" value="1"/>
</dbReference>
<keyword evidence="1" id="KW-1133">Transmembrane helix</keyword>
<comment type="caution">
    <text evidence="3">The sequence shown here is derived from an EMBL/GenBank/DDBJ whole genome shotgun (WGS) entry which is preliminary data.</text>
</comment>
<dbReference type="AlphaFoldDB" id="A0A4R3MIF1"/>
<dbReference type="InterPro" id="IPR032485">
    <property type="entry name" value="LRP1-like_beta_prop"/>
</dbReference>
<keyword evidence="4" id="KW-1185">Reference proteome</keyword>
<reference evidence="3 4" key="1">
    <citation type="submission" date="2019-03" db="EMBL/GenBank/DDBJ databases">
        <title>Genomic Encyclopedia of Type Strains, Phase IV (KMG-IV): sequencing the most valuable type-strain genomes for metagenomic binning, comparative biology and taxonomic classification.</title>
        <authorList>
            <person name="Goeker M."/>
        </authorList>
    </citation>
    <scope>NUCLEOTIDE SEQUENCE [LARGE SCALE GENOMIC DNA]</scope>
    <source>
        <strain evidence="3 4">DSM 24629</strain>
    </source>
</reference>
<feature type="domain" description="Prolow-density lipoprotein receptor-related protein 1-like beta-propeller" evidence="2">
    <location>
        <begin position="52"/>
        <end position="226"/>
    </location>
</feature>
<organism evidence="3 4">
    <name type="scientific">Natranaerovirga pectinivora</name>
    <dbReference type="NCBI Taxonomy" id="682400"/>
    <lineage>
        <taxon>Bacteria</taxon>
        <taxon>Bacillati</taxon>
        <taxon>Bacillota</taxon>
        <taxon>Clostridia</taxon>
        <taxon>Lachnospirales</taxon>
        <taxon>Natranaerovirgaceae</taxon>
        <taxon>Natranaerovirga</taxon>
    </lineage>
</organism>
<evidence type="ECO:0000313" key="4">
    <source>
        <dbReference type="Proteomes" id="UP000294902"/>
    </source>
</evidence>
<proteinExistence type="predicted"/>
<dbReference type="SUPFAM" id="SSF69304">
    <property type="entry name" value="Tricorn protease N-terminal domain"/>
    <property type="match status" value="3"/>
</dbReference>
<gene>
    <name evidence="3" type="ORF">EDC18_1139</name>
</gene>
<dbReference type="Proteomes" id="UP000294902">
    <property type="component" value="Unassembled WGS sequence"/>
</dbReference>
<dbReference type="OrthoDB" id="1676127at2"/>
<protein>
    <submittedName>
        <fullName evidence="3">Uncharacterized protein DUF5050</fullName>
    </submittedName>
</protein>
<name>A0A4R3MIF1_9FIRM</name>
<evidence type="ECO:0000256" key="1">
    <source>
        <dbReference type="SAM" id="Phobius"/>
    </source>
</evidence>
<dbReference type="EMBL" id="SMAL01000013">
    <property type="protein sequence ID" value="TCT12163.1"/>
    <property type="molecule type" value="Genomic_DNA"/>
</dbReference>
<dbReference type="RefSeq" id="WP_132253884.1">
    <property type="nucleotide sequence ID" value="NZ_SMAL01000013.1"/>
</dbReference>
<evidence type="ECO:0000259" key="2">
    <source>
        <dbReference type="Pfam" id="PF16472"/>
    </source>
</evidence>
<keyword evidence="1" id="KW-0472">Membrane</keyword>
<evidence type="ECO:0000313" key="3">
    <source>
        <dbReference type="EMBL" id="TCT12163.1"/>
    </source>
</evidence>
<feature type="domain" description="Prolow-density lipoprotein receptor-related protein 1-like beta-propeller" evidence="2">
    <location>
        <begin position="281"/>
        <end position="530"/>
    </location>
</feature>
<keyword evidence="1" id="KW-0812">Transmembrane</keyword>
<dbReference type="Pfam" id="PF16472">
    <property type="entry name" value="DUF5050"/>
    <property type="match status" value="2"/>
</dbReference>
<sequence length="862" mass="101989">MKQQQKILIILIFLIQIMIIGCTKNDFVESGIDSINSKAATVVNSPQKNTVEKDEWTDFIVFGNSDDNYSIYKMDINGDNLRKISNGKMEGIDVLREYVYYKDSEFIYEPGPLRRVSWNGEKDEEVIAYLVEQYIVTDEYIFFESDNKLYRSDKEGNNIITLAVVNRVIYDMKYSDGKLYFNTSQGIYMIKEDGKDLSIVVSGGFYKFNISQDLLIYNNNDVVVIYNLKKQEKVEVSNKNNYELFVIDDYIYYSQDQFLVRENIYTNNKDKIFLSTFSYNFFGYGEYVYCFGDNFIWRVDKDLQNKKVVFGKGNVFKTNMLLVNDDYTFVRSYDFINYKDHLTFLYDAVDPTKKLIEEPIDNAVLIENTIYYVNHYNKKLYKYNLITHETELIINDPVLEFVIIDNLIYFSRNDNYKLYVMKDGGIKKIIDNGVYNIKYSNGHIYYIDRDDNNSLYKLDAHKMPEKILDDFTTQYEIVDNTIYYRNESQKGELYRKRNNVKTKLTEVAVDGIYYNTNLYYIVSEGINILYQLEVHKEKSNIAKFIGMNYLDFIIKDNEYIEAVASESGTIAIRKARYNKDLALYEDNSLTYEKVGPNTYICMYENYIYKYHNGDNTLVLLHPYPVNRFQVKDGWIYITGDIYDNKLKSYIKRISIASNSEEYLIESNEFHTPSYNFVVDNDKIYYYFPYQEHRGNLYVKDIKSKNVSILVNDCNQIVDIVNDQIIYMNSENYIFSIDKKGQDKKILVNEKSEYLGISNSKLYYFSYADISFDGYIKELDLKEGTISNVSKEPIKTWDYYVFNNYVYYLLEDIMILNINTGETKAVYQKDIQHFYINNRELIVYIEEDNQSVIHRYSLEELIG</sequence>
<feature type="transmembrane region" description="Helical" evidence="1">
    <location>
        <begin position="7"/>
        <end position="27"/>
    </location>
</feature>